<sequence>MDLHTGENGCAPSPHQVSETGHHDFIVMVSSTVIGLACYRMYQPALAIGACKLTPKEIYTNIDRTDTSLSLSLARARASNTLGIIVEVASMRQIVPSHPVFVRKKGQVGQADGWTGLRHVRRLTGALHLQDASPPHRTAGKLELAPMEVPRSWFMLSSR</sequence>
<dbReference type="Proteomes" id="UP000249057">
    <property type="component" value="Unassembled WGS sequence"/>
</dbReference>
<evidence type="ECO:0000313" key="2">
    <source>
        <dbReference type="Proteomes" id="UP000249057"/>
    </source>
</evidence>
<proteinExistence type="predicted"/>
<protein>
    <submittedName>
        <fullName evidence="1">Uncharacterized protein</fullName>
    </submittedName>
</protein>
<keyword evidence="2" id="KW-1185">Reference proteome</keyword>
<accession>A0ACD1G912</accession>
<name>A0ACD1G912_9EURO</name>
<gene>
    <name evidence="1" type="ORF">BO95DRAFT_132366</name>
</gene>
<dbReference type="EMBL" id="KZ825343">
    <property type="protein sequence ID" value="RAH45718.1"/>
    <property type="molecule type" value="Genomic_DNA"/>
</dbReference>
<reference evidence="1" key="1">
    <citation type="submission" date="2018-02" db="EMBL/GenBank/DDBJ databases">
        <title>The genomes of Aspergillus section Nigri reveals drivers in fungal speciation.</title>
        <authorList>
            <consortium name="DOE Joint Genome Institute"/>
            <person name="Vesth T.C."/>
            <person name="Nybo J."/>
            <person name="Theobald S."/>
            <person name="Brandl J."/>
            <person name="Frisvad J.C."/>
            <person name="Nielsen K.F."/>
            <person name="Lyhne E.K."/>
            <person name="Kogle M.E."/>
            <person name="Kuo A."/>
            <person name="Riley R."/>
            <person name="Clum A."/>
            <person name="Nolan M."/>
            <person name="Lipzen A."/>
            <person name="Salamov A."/>
            <person name="Henrissat B."/>
            <person name="Wiebenga A."/>
            <person name="De vries R.P."/>
            <person name="Grigoriev I.V."/>
            <person name="Mortensen U.H."/>
            <person name="Andersen M.R."/>
            <person name="Baker S.E."/>
        </authorList>
    </citation>
    <scope>NUCLEOTIDE SEQUENCE</scope>
    <source>
        <strain evidence="1">CBS 621.78</strain>
    </source>
</reference>
<organism evidence="1 2">
    <name type="scientific">Aspergillus brunneoviolaceus CBS 621.78</name>
    <dbReference type="NCBI Taxonomy" id="1450534"/>
    <lineage>
        <taxon>Eukaryota</taxon>
        <taxon>Fungi</taxon>
        <taxon>Dikarya</taxon>
        <taxon>Ascomycota</taxon>
        <taxon>Pezizomycotina</taxon>
        <taxon>Eurotiomycetes</taxon>
        <taxon>Eurotiomycetidae</taxon>
        <taxon>Eurotiales</taxon>
        <taxon>Aspergillaceae</taxon>
        <taxon>Aspergillus</taxon>
        <taxon>Aspergillus subgen. Circumdati</taxon>
    </lineage>
</organism>
<evidence type="ECO:0000313" key="1">
    <source>
        <dbReference type="EMBL" id="RAH45718.1"/>
    </source>
</evidence>